<accession>A0A942A2J5</accession>
<keyword evidence="1" id="KW-0812">Transmembrane</keyword>
<dbReference type="EMBL" id="JAANXD010000063">
    <property type="protein sequence ID" value="MBS1258466.1"/>
    <property type="molecule type" value="Genomic_DNA"/>
</dbReference>
<dbReference type="Proteomes" id="UP000722750">
    <property type="component" value="Unassembled WGS sequence"/>
</dbReference>
<name>A0A942A2J5_9BACT</name>
<comment type="caution">
    <text evidence="2">The sequence shown here is derived from an EMBL/GenBank/DDBJ whole genome shotgun (WGS) entry which is preliminary data.</text>
</comment>
<evidence type="ECO:0000313" key="3">
    <source>
        <dbReference type="Proteomes" id="UP000722750"/>
    </source>
</evidence>
<proteinExistence type="predicted"/>
<keyword evidence="1" id="KW-0472">Membrane</keyword>
<organism evidence="2 3">
    <name type="scientific">Candidatus Scalindua arabica</name>
    <dbReference type="NCBI Taxonomy" id="1127984"/>
    <lineage>
        <taxon>Bacteria</taxon>
        <taxon>Pseudomonadati</taxon>
        <taxon>Planctomycetota</taxon>
        <taxon>Candidatus Brocadiia</taxon>
        <taxon>Candidatus Brocadiales</taxon>
        <taxon>Candidatus Scalinduaceae</taxon>
        <taxon>Candidatus Scalindua</taxon>
    </lineage>
</organism>
<evidence type="ECO:0000313" key="2">
    <source>
        <dbReference type="EMBL" id="MBS1258466.1"/>
    </source>
</evidence>
<sequence>MLDMVTGDTFFLYVKGIPKFADIPIIVLIMRVFSIFIMKSIFTGTFTVIMPFR</sequence>
<evidence type="ECO:0000256" key="1">
    <source>
        <dbReference type="SAM" id="Phobius"/>
    </source>
</evidence>
<protein>
    <submittedName>
        <fullName evidence="2">Uncharacterized protein</fullName>
    </submittedName>
</protein>
<dbReference type="AlphaFoldDB" id="A0A942A2J5"/>
<feature type="transmembrane region" description="Helical" evidence="1">
    <location>
        <begin position="23"/>
        <end position="49"/>
    </location>
</feature>
<gene>
    <name evidence="2" type="ORF">MAG551_01525</name>
</gene>
<reference evidence="2" key="1">
    <citation type="journal article" date="2021" name="ISME J.">
        <title>Fine-scale metabolic discontinuity in a stratified prokaryote microbiome of a Red Sea deep halocline.</title>
        <authorList>
            <person name="Michoud G."/>
            <person name="Ngugi D.K."/>
            <person name="Barozzi A."/>
            <person name="Merlino G."/>
            <person name="Calleja M.L."/>
            <person name="Delgado-Huertas A."/>
            <person name="Moran X.A.G."/>
            <person name="Daffonchio D."/>
        </authorList>
    </citation>
    <scope>NUCLEOTIDE SEQUENCE</scope>
    <source>
        <strain evidence="2">SuakinDeep_MAG55_1</strain>
    </source>
</reference>
<keyword evidence="1" id="KW-1133">Transmembrane helix</keyword>